<evidence type="ECO:0000313" key="2">
    <source>
        <dbReference type="EMBL" id="KGO71592.1"/>
    </source>
</evidence>
<evidence type="ECO:0000313" key="3">
    <source>
        <dbReference type="Proteomes" id="UP000030104"/>
    </source>
</evidence>
<accession>A0A0A2KUT2</accession>
<dbReference type="STRING" id="40296.A0A0A2KUT2"/>
<name>A0A0A2KUT2_PENIT</name>
<reference evidence="2 3" key="1">
    <citation type="journal article" date="2015" name="Mol. Plant Microbe Interact.">
        <title>Genome, transcriptome, and functional analyses of Penicillium expansum provide new insights into secondary metabolism and pathogenicity.</title>
        <authorList>
            <person name="Ballester A.R."/>
            <person name="Marcet-Houben M."/>
            <person name="Levin E."/>
            <person name="Sela N."/>
            <person name="Selma-Lazaro C."/>
            <person name="Carmona L."/>
            <person name="Wisniewski M."/>
            <person name="Droby S."/>
            <person name="Gonzalez-Candelas L."/>
            <person name="Gabaldon T."/>
        </authorList>
    </citation>
    <scope>NUCLEOTIDE SEQUENCE [LARGE SCALE GENOMIC DNA]</scope>
    <source>
        <strain evidence="2 3">PHI-1</strain>
    </source>
</reference>
<gene>
    <name evidence="2" type="ORF">PITC_044690</name>
</gene>
<evidence type="ECO:0000256" key="1">
    <source>
        <dbReference type="SAM" id="MobiDB-lite"/>
    </source>
</evidence>
<dbReference type="EMBL" id="JQGA01000923">
    <property type="protein sequence ID" value="KGO71592.1"/>
    <property type="molecule type" value="Genomic_DNA"/>
</dbReference>
<keyword evidence="3" id="KW-1185">Reference proteome</keyword>
<feature type="compositionally biased region" description="Polar residues" evidence="1">
    <location>
        <begin position="1"/>
        <end position="16"/>
    </location>
</feature>
<proteinExistence type="predicted"/>
<dbReference type="Proteomes" id="UP000030104">
    <property type="component" value="Unassembled WGS sequence"/>
</dbReference>
<sequence>MDQSYCPHTNSVSAVPSPTGDDANSGCGQYYKFAAIKTCTTTTDKFSIPRNSLWVTCHFLAGKTKANGGILFAESGTLPELHKSSGQHLLLRAASGVYCDVLRLWIVVDFHSAV</sequence>
<feature type="region of interest" description="Disordered" evidence="1">
    <location>
        <begin position="1"/>
        <end position="22"/>
    </location>
</feature>
<organism evidence="2 3">
    <name type="scientific">Penicillium italicum</name>
    <name type="common">Blue mold</name>
    <dbReference type="NCBI Taxonomy" id="40296"/>
    <lineage>
        <taxon>Eukaryota</taxon>
        <taxon>Fungi</taxon>
        <taxon>Dikarya</taxon>
        <taxon>Ascomycota</taxon>
        <taxon>Pezizomycotina</taxon>
        <taxon>Eurotiomycetes</taxon>
        <taxon>Eurotiomycetidae</taxon>
        <taxon>Eurotiales</taxon>
        <taxon>Aspergillaceae</taxon>
        <taxon>Penicillium</taxon>
    </lineage>
</organism>
<comment type="caution">
    <text evidence="2">The sequence shown here is derived from an EMBL/GenBank/DDBJ whole genome shotgun (WGS) entry which is preliminary data.</text>
</comment>
<protein>
    <submittedName>
        <fullName evidence="2">Uncharacterized protein</fullName>
    </submittedName>
</protein>
<dbReference type="HOGENOM" id="CLU_2121875_0_0_1"/>
<dbReference type="AlphaFoldDB" id="A0A0A2KUT2"/>